<dbReference type="GO" id="GO:0015074">
    <property type="term" value="P:DNA integration"/>
    <property type="evidence" value="ECO:0007669"/>
    <property type="project" value="InterPro"/>
</dbReference>
<dbReference type="Pfam" id="PF00665">
    <property type="entry name" value="rve"/>
    <property type="match status" value="1"/>
</dbReference>
<dbReference type="InterPro" id="IPR000477">
    <property type="entry name" value="RT_dom"/>
</dbReference>
<evidence type="ECO:0000259" key="2">
    <source>
        <dbReference type="PROSITE" id="PS50994"/>
    </source>
</evidence>
<dbReference type="InterPro" id="IPR041577">
    <property type="entry name" value="RT_RNaseH_2"/>
</dbReference>
<feature type="region of interest" description="Disordered" evidence="1">
    <location>
        <begin position="510"/>
        <end position="640"/>
    </location>
</feature>
<dbReference type="Pfam" id="PF13456">
    <property type="entry name" value="RVT_3"/>
    <property type="match status" value="1"/>
</dbReference>
<dbReference type="InterPro" id="IPR002156">
    <property type="entry name" value="RNaseH_domain"/>
</dbReference>
<dbReference type="PANTHER" id="PTHR48475">
    <property type="entry name" value="RIBONUCLEASE H"/>
    <property type="match status" value="1"/>
</dbReference>
<feature type="compositionally biased region" description="Polar residues" evidence="1">
    <location>
        <begin position="851"/>
        <end position="861"/>
    </location>
</feature>
<dbReference type="CDD" id="cd00303">
    <property type="entry name" value="retropepsin_like"/>
    <property type="match status" value="1"/>
</dbReference>
<dbReference type="Pfam" id="PF03078">
    <property type="entry name" value="ATHILA"/>
    <property type="match status" value="1"/>
</dbReference>
<dbReference type="InterPro" id="IPR004312">
    <property type="entry name" value="ATHILA_Orf1_C"/>
</dbReference>
<dbReference type="GO" id="GO:0004523">
    <property type="term" value="F:RNA-DNA hybrid ribonuclease activity"/>
    <property type="evidence" value="ECO:0007669"/>
    <property type="project" value="InterPro"/>
</dbReference>
<protein>
    <submittedName>
        <fullName evidence="3">Ribonuclease H domain</fullName>
    </submittedName>
</protein>
<feature type="compositionally biased region" description="Low complexity" evidence="1">
    <location>
        <begin position="1619"/>
        <end position="1628"/>
    </location>
</feature>
<dbReference type="GO" id="GO:0003676">
    <property type="term" value="F:nucleic acid binding"/>
    <property type="evidence" value="ECO:0007669"/>
    <property type="project" value="InterPro"/>
</dbReference>
<sequence>MLGSDPTHFRWEFDSVIKELDLCQYGVRSYSTYSSHRERPKRGEYCSRLAVASRRRSSESARKISEDPREAQDSSNSSRFGQIVTNVINADQCDYEQCDSCLYSHERVSCGCECDLSVRASGYLYSREVEMSSRCRSWESSAARTSRGRCGIWSYLGGLPTSDHFVELSQLVGGSPGDLLSDADLIVRRSFDPIGISRRVAILSSLDLRRGRRSATSEILAAAPRNQVSPTSTKLDDTLWAYQTAYKTPIGKTPFQMLYGKSCNLPVEVEYKAIWATKLLNLDIKEAQEKRSVDLHELEEIRLEAYESSKVYKERTKAFHEKKITLKDFKVGDQVLLFNSRLKLFPGKLKSRWSGPFTIKEVLPFGAISLFAKDGSEFRVNGQRLKKYLAVHLQEPLSTKGLCVRVFIGSVRVLEALFEHELFQKHGFLETPEHLPMEGSDEAQPMDESGGYALERFYFEDYSAPKQSKSQQVADKNISLLQRWNKMQDTAIAKLTKQFHSLQSKLSYSTSSTAFPRNISPSEAPLQRSTSPRPTPLPRSGSKHHVPLSDIPSTPARHSVYEAREHYVPLSPPKQSSYEPRETERKRKIKKQAGVTRGSHSTISLELPLEQQPEQQFEQPPEHHPEHQPEHTVPSSFQPVPWSYTSESMDDYNEPLRSYIEKFKTTKSKIANLNEEVALATLRNSLWFSSRFREELTVRQLATLDDTLHKALHFAQAKEEAAYLALKFKESKGQSIQFTGTKKPYKKENPPQTQGQHTLFAIDNQAEDEEVLTPNPEKYYKYHKKKRHSTEEYRTLFRIIAAGDKSKKAPAVVEAPAPTPDKQKQVPKRKAPSKRERTPESGESPPPSPKQHISPSRSVAEQLSPKRVDFVMGGSQLCRDSVNSIKTHQRKVKSNATRKTPMHGSDHQITFWESKTTELDKPHDDALVIRIDVGNCKLSRIMVDTGSSVDVLFYDAIKKMGHLDSELQGKKTPLTGFSGETTFSLGIIQLSTIARGVRKLTNFIVVDKIAPFNAILGRPWLHAMKVVPSSYHQCVKFPEFPSNRGVATMQAARSSDPTQRGLRKALLNQICIDETNPKHCVGIGSDLEPAIREDLISFLKQNKDSFAWDSSNLRGISLEITSHELNVDPTFRPIKQKRRKLGPERAKALHEEVDRLLKIGYIREIKYPDWLANLVVVKKKNGKWRVCIDFTDLSKACPKDSFPLPHIDRLVEATAGHQLLSFMDAFSGYNQILMRLDDQEKIAFITDRGTYYYKVMPFGLKNAGATYQRLSSSGEFMGYIVTERGIEANPKQISTFLEIPSPKTACEVQRLTGRIAALNRFISRSTDKYLPFYQLVRKDRKLEWEDKCEQDFIQLKIYLTEPSILAKPEDGEPLYLYIAVSQTVISGVLVRKDHEGQKPIYYVSKTLLDAETRYPAIEILALAVVMSARKLRPYFQSHSIVVMTSQPIRAILHSPTQSGRLANWAIELSEMLTLINNGASMSTDHQTDKALLAGIKLALGMRFKEIKAHSDSQLVTSQFHGEYEATDECMEAYLELVKNLSQQFEYFELVRIFRGENTSADASAALASTSDPFVKKVISVEGIENPSIDLTIKHADTVRPATCNFTHVTRRTAAEARAFAAAAEQNTAQEEKKNEPPEDPAPFEPEPYNDWRIPIIEYIEQGTVPSNKWEARKLKAQSARYCVMEGKLIKRSISGPYMTCVYGQQTRDLITSMHEGHCDCAAHSAKYDKCQRHAPTIHQPTEELSSISSLYSFMKRSMDVVGPMESSGGAKRLKYLLVLTDYFSKWIKTKAYQQVKEQQVKDFLWENIVCRHGIPYEIVTDNGTNLTSAKIQAFCDKVLWANRTTPRKSNNKTPFSLTYGLEAVILAETSVPSMRRTTCPSNSDLNDQMLQDNIYLIEERRDEAMIRIQNNQQAAAHFYNSKIKIRRFSLGELVLRKVFSNTKKPNAGKQGTNWEGPYRIIEVVRDGVYKLEKLINGGTYTAPPRAQPPPPSSSTRTPPSREQGRQDVTKLQFYRTCPTVYLMYIKQV</sequence>
<dbReference type="InterPro" id="IPR001584">
    <property type="entry name" value="Integrase_cat-core"/>
</dbReference>
<proteinExistence type="predicted"/>
<feature type="region of interest" description="Disordered" evidence="1">
    <location>
        <begin position="1619"/>
        <end position="1646"/>
    </location>
</feature>
<dbReference type="Proteomes" id="UP000694251">
    <property type="component" value="Chromosome 12"/>
</dbReference>
<reference evidence="3 4" key="1">
    <citation type="submission" date="2020-12" db="EMBL/GenBank/DDBJ databases">
        <title>Concerted genomic and epigenomic changes stabilize Arabidopsis allopolyploids.</title>
        <authorList>
            <person name="Chen Z."/>
        </authorList>
    </citation>
    <scope>NUCLEOTIDE SEQUENCE [LARGE SCALE GENOMIC DNA]</scope>
    <source>
        <strain evidence="3">As9502</strain>
        <tissue evidence="3">Leaf</tissue>
    </source>
</reference>
<feature type="region of interest" description="Disordered" evidence="1">
    <location>
        <begin position="805"/>
        <end position="862"/>
    </location>
</feature>
<accession>A0A8T1YP42</accession>
<feature type="region of interest" description="Disordered" evidence="1">
    <location>
        <begin position="886"/>
        <end position="906"/>
    </location>
</feature>
<evidence type="ECO:0000313" key="4">
    <source>
        <dbReference type="Proteomes" id="UP000694251"/>
    </source>
</evidence>
<dbReference type="EMBL" id="JAEFBJ010000012">
    <property type="protein sequence ID" value="KAG7548011.1"/>
    <property type="molecule type" value="Genomic_DNA"/>
</dbReference>
<evidence type="ECO:0000313" key="3">
    <source>
        <dbReference type="EMBL" id="KAG7548011.1"/>
    </source>
</evidence>
<feature type="compositionally biased region" description="Basic and acidic residues" evidence="1">
    <location>
        <begin position="620"/>
        <end position="630"/>
    </location>
</feature>
<dbReference type="Pfam" id="PF00078">
    <property type="entry name" value="RVT_1"/>
    <property type="match status" value="1"/>
</dbReference>
<name>A0A8T1YP42_ARASU</name>
<feature type="region of interest" description="Disordered" evidence="1">
    <location>
        <begin position="57"/>
        <end position="77"/>
    </location>
</feature>
<dbReference type="PANTHER" id="PTHR48475:SF2">
    <property type="entry name" value="RIBONUCLEASE H"/>
    <property type="match status" value="1"/>
</dbReference>
<feature type="domain" description="Integrase catalytic" evidence="2">
    <location>
        <begin position="1736"/>
        <end position="1837"/>
    </location>
</feature>
<feature type="compositionally biased region" description="Low complexity" evidence="1">
    <location>
        <begin position="605"/>
        <end position="619"/>
    </location>
</feature>
<feature type="compositionally biased region" description="Basic and acidic residues" evidence="1">
    <location>
        <begin position="57"/>
        <end position="72"/>
    </location>
</feature>
<gene>
    <name evidence="3" type="ORF">ISN44_As12g032190</name>
</gene>
<keyword evidence="4" id="KW-1185">Reference proteome</keyword>
<evidence type="ECO:0000256" key="1">
    <source>
        <dbReference type="SAM" id="MobiDB-lite"/>
    </source>
</evidence>
<organism evidence="3 4">
    <name type="scientific">Arabidopsis suecica</name>
    <name type="common">Swedish thale-cress</name>
    <name type="synonym">Cardaminopsis suecica</name>
    <dbReference type="NCBI Taxonomy" id="45249"/>
    <lineage>
        <taxon>Eukaryota</taxon>
        <taxon>Viridiplantae</taxon>
        <taxon>Streptophyta</taxon>
        <taxon>Embryophyta</taxon>
        <taxon>Tracheophyta</taxon>
        <taxon>Spermatophyta</taxon>
        <taxon>Magnoliopsida</taxon>
        <taxon>eudicotyledons</taxon>
        <taxon>Gunneridae</taxon>
        <taxon>Pentapetalae</taxon>
        <taxon>rosids</taxon>
        <taxon>malvids</taxon>
        <taxon>Brassicales</taxon>
        <taxon>Brassicaceae</taxon>
        <taxon>Camelineae</taxon>
        <taxon>Arabidopsis</taxon>
    </lineage>
</organism>
<dbReference type="Pfam" id="PF17919">
    <property type="entry name" value="RT_RNaseH_2"/>
    <property type="match status" value="1"/>
</dbReference>
<feature type="region of interest" description="Disordered" evidence="1">
    <location>
        <begin position="1979"/>
        <end position="2009"/>
    </location>
</feature>
<dbReference type="CDD" id="cd01647">
    <property type="entry name" value="RT_LTR"/>
    <property type="match status" value="1"/>
</dbReference>
<dbReference type="OrthoDB" id="2919534at2759"/>
<dbReference type="PROSITE" id="PS50994">
    <property type="entry name" value="INTEGRASE"/>
    <property type="match status" value="1"/>
</dbReference>
<comment type="caution">
    <text evidence="3">The sequence shown here is derived from an EMBL/GenBank/DDBJ whole genome shotgun (WGS) entry which is preliminary data.</text>
</comment>